<organism evidence="1 2">
    <name type="scientific">Citrobacter koseri (strain ATCC BAA-895 / CDC 4225-83 / SGSC4696)</name>
    <dbReference type="NCBI Taxonomy" id="290338"/>
    <lineage>
        <taxon>Bacteria</taxon>
        <taxon>Pseudomonadati</taxon>
        <taxon>Pseudomonadota</taxon>
        <taxon>Gammaproteobacteria</taxon>
        <taxon>Enterobacterales</taxon>
        <taxon>Enterobacteriaceae</taxon>
        <taxon>Citrobacter</taxon>
    </lineage>
</organism>
<gene>
    <name evidence="1" type="ordered locus">CKO_02003</name>
</gene>
<proteinExistence type="predicted"/>
<accession>A8AI16</accession>
<dbReference type="EMBL" id="CP000822">
    <property type="protein sequence ID" value="ABV13129.1"/>
    <property type="molecule type" value="Genomic_DNA"/>
</dbReference>
<evidence type="ECO:0000313" key="1">
    <source>
        <dbReference type="EMBL" id="ABV13129.1"/>
    </source>
</evidence>
<dbReference type="HOGENOM" id="CLU_3381233_0_0_6"/>
<name>A8AI16_CITK8</name>
<reference evidence="1 2" key="1">
    <citation type="submission" date="2007-08" db="EMBL/GenBank/DDBJ databases">
        <authorList>
            <consortium name="The Citrobacter koseri Genome Sequencing Project"/>
            <person name="McClelland M."/>
            <person name="Sanderson E.K."/>
            <person name="Porwollik S."/>
            <person name="Spieth J."/>
            <person name="Clifton W.S."/>
            <person name="Latreille P."/>
            <person name="Courtney L."/>
            <person name="Wang C."/>
            <person name="Pepin K."/>
            <person name="Bhonagiri V."/>
            <person name="Nash W."/>
            <person name="Johnson M."/>
            <person name="Thiruvilangam P."/>
            <person name="Wilson R."/>
        </authorList>
    </citation>
    <scope>NUCLEOTIDE SEQUENCE [LARGE SCALE GENOMIC DNA]</scope>
    <source>
        <strain evidence="2">ATCC BAA-895 / CDC 4225-83 / SGSC4696</strain>
    </source>
</reference>
<dbReference type="Proteomes" id="UP000008148">
    <property type="component" value="Chromosome"/>
</dbReference>
<sequence>MFVFAGSPRLFYLRNWSLFNPLLKITAQHAKKI</sequence>
<protein>
    <submittedName>
        <fullName evidence="1">Uncharacterized protein</fullName>
    </submittedName>
</protein>
<dbReference type="KEGG" id="cko:CKO_02003"/>
<keyword evidence="2" id="KW-1185">Reference proteome</keyword>
<evidence type="ECO:0000313" key="2">
    <source>
        <dbReference type="Proteomes" id="UP000008148"/>
    </source>
</evidence>
<dbReference type="AlphaFoldDB" id="A8AI16"/>